<protein>
    <submittedName>
        <fullName evidence="2">Uncharacterized protein</fullName>
    </submittedName>
</protein>
<keyword evidence="3" id="KW-1185">Reference proteome</keyword>
<evidence type="ECO:0000313" key="2">
    <source>
        <dbReference type="EMBL" id="MCI05467.1"/>
    </source>
</evidence>
<reference evidence="2 3" key="1">
    <citation type="journal article" date="2018" name="Front. Plant Sci.">
        <title>Red Clover (Trifolium pratense) and Zigzag Clover (T. medium) - A Picture of Genomic Similarities and Differences.</title>
        <authorList>
            <person name="Dluhosova J."/>
            <person name="Istvanek J."/>
            <person name="Nedelnik J."/>
            <person name="Repkova J."/>
        </authorList>
    </citation>
    <scope>NUCLEOTIDE SEQUENCE [LARGE SCALE GENOMIC DNA]</scope>
    <source>
        <strain evidence="3">cv. 10/8</strain>
        <tissue evidence="2">Leaf</tissue>
    </source>
</reference>
<dbReference type="Proteomes" id="UP000265520">
    <property type="component" value="Unassembled WGS sequence"/>
</dbReference>
<feature type="region of interest" description="Disordered" evidence="1">
    <location>
        <begin position="52"/>
        <end position="76"/>
    </location>
</feature>
<name>A0A392P0C7_9FABA</name>
<dbReference type="AlphaFoldDB" id="A0A392P0C7"/>
<proteinExistence type="predicted"/>
<accession>A0A392P0C7</accession>
<dbReference type="EMBL" id="LXQA010058767">
    <property type="protein sequence ID" value="MCI05467.1"/>
    <property type="molecule type" value="Genomic_DNA"/>
</dbReference>
<evidence type="ECO:0000313" key="3">
    <source>
        <dbReference type="Proteomes" id="UP000265520"/>
    </source>
</evidence>
<organism evidence="2 3">
    <name type="scientific">Trifolium medium</name>
    <dbReference type="NCBI Taxonomy" id="97028"/>
    <lineage>
        <taxon>Eukaryota</taxon>
        <taxon>Viridiplantae</taxon>
        <taxon>Streptophyta</taxon>
        <taxon>Embryophyta</taxon>
        <taxon>Tracheophyta</taxon>
        <taxon>Spermatophyta</taxon>
        <taxon>Magnoliopsida</taxon>
        <taxon>eudicotyledons</taxon>
        <taxon>Gunneridae</taxon>
        <taxon>Pentapetalae</taxon>
        <taxon>rosids</taxon>
        <taxon>fabids</taxon>
        <taxon>Fabales</taxon>
        <taxon>Fabaceae</taxon>
        <taxon>Papilionoideae</taxon>
        <taxon>50 kb inversion clade</taxon>
        <taxon>NPAAA clade</taxon>
        <taxon>Hologalegina</taxon>
        <taxon>IRL clade</taxon>
        <taxon>Trifolieae</taxon>
        <taxon>Trifolium</taxon>
    </lineage>
</organism>
<evidence type="ECO:0000256" key="1">
    <source>
        <dbReference type="SAM" id="MobiDB-lite"/>
    </source>
</evidence>
<sequence>MNPKLSPSPLVPNLSNHVSISDSVKIDDYLSFFNDPTSNLLLGFVVGDEGYESEEHSNMEQQRWQQRAWRPRRQRL</sequence>
<comment type="caution">
    <text evidence="2">The sequence shown here is derived from an EMBL/GenBank/DDBJ whole genome shotgun (WGS) entry which is preliminary data.</text>
</comment>